<evidence type="ECO:0000256" key="4">
    <source>
        <dbReference type="ARBA" id="ARBA00022801"/>
    </source>
</evidence>
<feature type="binding site" evidence="9">
    <location>
        <position position="226"/>
    </location>
    <ligand>
        <name>Ca(2+)</name>
        <dbReference type="ChEBI" id="CHEBI:29108"/>
        <label>3</label>
    </ligand>
</feature>
<comment type="similarity">
    <text evidence="1">Belongs to the peptidase M10A family.</text>
</comment>
<feature type="binding site" evidence="8">
    <location>
        <position position="274"/>
    </location>
    <ligand>
        <name>Zn(2+)</name>
        <dbReference type="ChEBI" id="CHEBI:29105"/>
        <label>2</label>
        <note>catalytic</note>
    </ligand>
</feature>
<evidence type="ECO:0000256" key="10">
    <source>
        <dbReference type="PROSITE-ProRule" id="PRU01011"/>
    </source>
</evidence>
<dbReference type="InterPro" id="IPR006026">
    <property type="entry name" value="Peptidase_Metallo"/>
</dbReference>
<dbReference type="PIRSF" id="PIRSF001191">
    <property type="entry name" value="Peptidase_M10A_matrix"/>
    <property type="match status" value="1"/>
</dbReference>
<dbReference type="PANTHER" id="PTHR10201:SF169">
    <property type="entry name" value="MATRIX METALLOPROTEINASE-16-LIKE PROTEIN"/>
    <property type="match status" value="1"/>
</dbReference>
<dbReference type="PROSITE" id="PS51642">
    <property type="entry name" value="HEMOPEXIN_2"/>
    <property type="match status" value="3"/>
</dbReference>
<feature type="region of interest" description="Disordered" evidence="11">
    <location>
        <begin position="315"/>
        <end position="339"/>
    </location>
</feature>
<dbReference type="Proteomes" id="UP000494256">
    <property type="component" value="Unassembled WGS sequence"/>
</dbReference>
<dbReference type="EMBL" id="CADEBD010000364">
    <property type="protein sequence ID" value="CAB3252029.1"/>
    <property type="molecule type" value="Genomic_DNA"/>
</dbReference>
<dbReference type="InterPro" id="IPR018487">
    <property type="entry name" value="Hemopexin-like_repeat"/>
</dbReference>
<evidence type="ECO:0000256" key="9">
    <source>
        <dbReference type="PIRSR" id="PIRSR621190-2"/>
    </source>
</evidence>
<gene>
    <name evidence="13" type="ORF">APLA_LOCUS13879</name>
</gene>
<dbReference type="InterPro" id="IPR033739">
    <property type="entry name" value="M10A_MMP"/>
</dbReference>
<dbReference type="GO" id="GO:0030574">
    <property type="term" value="P:collagen catabolic process"/>
    <property type="evidence" value="ECO:0007669"/>
    <property type="project" value="TreeGrafter"/>
</dbReference>
<evidence type="ECO:0000259" key="12">
    <source>
        <dbReference type="SMART" id="SM00235"/>
    </source>
</evidence>
<keyword evidence="2" id="KW-0645">Protease</keyword>
<dbReference type="AlphaFoldDB" id="A0A8S1APL0"/>
<name>A0A8S1APL0_ARCPL</name>
<evidence type="ECO:0000256" key="6">
    <source>
        <dbReference type="ARBA" id="ARBA00023049"/>
    </source>
</evidence>
<dbReference type="SMART" id="SM00235">
    <property type="entry name" value="ZnMc"/>
    <property type="match status" value="1"/>
</dbReference>
<evidence type="ECO:0000256" key="11">
    <source>
        <dbReference type="SAM" id="MobiDB-lite"/>
    </source>
</evidence>
<evidence type="ECO:0000313" key="14">
    <source>
        <dbReference type="Proteomes" id="UP000494256"/>
    </source>
</evidence>
<dbReference type="Pfam" id="PF00413">
    <property type="entry name" value="Peptidase_M10"/>
    <property type="match status" value="1"/>
</dbReference>
<feature type="binding site" evidence="9">
    <location>
        <position position="225"/>
    </location>
    <ligand>
        <name>Ca(2+)</name>
        <dbReference type="ChEBI" id="CHEBI:29108"/>
        <label>3</label>
    </ligand>
</feature>
<feature type="repeat" description="Hemopexin" evidence="10">
    <location>
        <begin position="453"/>
        <end position="500"/>
    </location>
</feature>
<evidence type="ECO:0000256" key="8">
    <source>
        <dbReference type="PIRSR" id="PIRSR001191-2"/>
    </source>
</evidence>
<proteinExistence type="inferred from homology"/>
<feature type="binding site" evidence="8">
    <location>
        <position position="280"/>
    </location>
    <ligand>
        <name>Zn(2+)</name>
        <dbReference type="ChEBI" id="CHEBI:29105"/>
        <label>2</label>
        <note>catalytic</note>
    </ligand>
</feature>
<feature type="binding site" evidence="9">
    <location>
        <position position="246"/>
    </location>
    <ligand>
        <name>Ca(2+)</name>
        <dbReference type="ChEBI" id="CHEBI:29108"/>
        <label>1</label>
    </ligand>
</feature>
<dbReference type="SUPFAM" id="SSF50923">
    <property type="entry name" value="Hemopexin-like domain"/>
    <property type="match status" value="1"/>
</dbReference>
<evidence type="ECO:0000256" key="7">
    <source>
        <dbReference type="PIRSR" id="PIRSR001191-1"/>
    </source>
</evidence>
<dbReference type="SUPFAM" id="SSF47090">
    <property type="entry name" value="PGBD-like"/>
    <property type="match status" value="1"/>
</dbReference>
<dbReference type="OrthoDB" id="6331689at2759"/>
<dbReference type="InterPro" id="IPR036365">
    <property type="entry name" value="PGBD-like_sf"/>
</dbReference>
<reference evidence="13 14" key="1">
    <citation type="submission" date="2020-04" db="EMBL/GenBank/DDBJ databases">
        <authorList>
            <person name="Wallbank WR R."/>
            <person name="Pardo Diaz C."/>
            <person name="Kozak K."/>
            <person name="Martin S."/>
            <person name="Jiggins C."/>
            <person name="Moest M."/>
            <person name="Warren A I."/>
            <person name="Byers J.R.P. K."/>
            <person name="Montejo-Kovacevich G."/>
            <person name="Yen C E."/>
        </authorList>
    </citation>
    <scope>NUCLEOTIDE SEQUENCE [LARGE SCALE GENOMIC DNA]</scope>
</reference>
<feature type="domain" description="Peptidase metallopeptidase" evidence="12">
    <location>
        <begin position="154"/>
        <end position="313"/>
    </location>
</feature>
<feature type="repeat" description="Hemopexin" evidence="10">
    <location>
        <begin position="501"/>
        <end position="547"/>
    </location>
</feature>
<organism evidence="13 14">
    <name type="scientific">Arctia plantaginis</name>
    <name type="common">Wood tiger moth</name>
    <name type="synonym">Phalaena plantaginis</name>
    <dbReference type="NCBI Taxonomy" id="874455"/>
    <lineage>
        <taxon>Eukaryota</taxon>
        <taxon>Metazoa</taxon>
        <taxon>Ecdysozoa</taxon>
        <taxon>Arthropoda</taxon>
        <taxon>Hexapoda</taxon>
        <taxon>Insecta</taxon>
        <taxon>Pterygota</taxon>
        <taxon>Neoptera</taxon>
        <taxon>Endopterygota</taxon>
        <taxon>Lepidoptera</taxon>
        <taxon>Glossata</taxon>
        <taxon>Ditrysia</taxon>
        <taxon>Noctuoidea</taxon>
        <taxon>Erebidae</taxon>
        <taxon>Arctiinae</taxon>
        <taxon>Arctia</taxon>
    </lineage>
</organism>
<dbReference type="GO" id="GO:0004222">
    <property type="term" value="F:metalloendopeptidase activity"/>
    <property type="evidence" value="ECO:0007669"/>
    <property type="project" value="InterPro"/>
</dbReference>
<protein>
    <recommendedName>
        <fullName evidence="12">Peptidase metallopeptidase domain-containing protein</fullName>
    </recommendedName>
</protein>
<dbReference type="Pfam" id="PF00045">
    <property type="entry name" value="Hemopexin"/>
    <property type="match status" value="3"/>
</dbReference>
<keyword evidence="9" id="KW-0106">Calcium</keyword>
<evidence type="ECO:0000256" key="1">
    <source>
        <dbReference type="ARBA" id="ARBA00010370"/>
    </source>
</evidence>
<comment type="cofactor">
    <cofactor evidence="9">
        <name>Zn(2+)</name>
        <dbReference type="ChEBI" id="CHEBI:29105"/>
    </cofactor>
    <text evidence="9">Binds 2 Zn(2+) ions per subunit.</text>
</comment>
<dbReference type="SMART" id="SM00120">
    <property type="entry name" value="HX"/>
    <property type="match status" value="3"/>
</dbReference>
<evidence type="ECO:0000256" key="5">
    <source>
        <dbReference type="ARBA" id="ARBA00022833"/>
    </source>
</evidence>
<dbReference type="PANTHER" id="PTHR10201">
    <property type="entry name" value="MATRIX METALLOPROTEINASE"/>
    <property type="match status" value="1"/>
</dbReference>
<dbReference type="PRINTS" id="PR00138">
    <property type="entry name" value="MATRIXIN"/>
</dbReference>
<dbReference type="Pfam" id="PF01471">
    <property type="entry name" value="PG_binding_1"/>
    <property type="match status" value="1"/>
</dbReference>
<feature type="binding site" evidence="9">
    <location>
        <position position="208"/>
    </location>
    <ligand>
        <name>Ca(2+)</name>
        <dbReference type="ChEBI" id="CHEBI:29108"/>
        <label>2</label>
    </ligand>
</feature>
<keyword evidence="4" id="KW-0378">Hydrolase</keyword>
<feature type="binding site" evidence="9">
    <location>
        <position position="233"/>
    </location>
    <ligand>
        <name>Zn(2+)</name>
        <dbReference type="ChEBI" id="CHEBI:29105"/>
        <label>1</label>
    </ligand>
</feature>
<evidence type="ECO:0000256" key="2">
    <source>
        <dbReference type="ARBA" id="ARBA00022670"/>
    </source>
</evidence>
<feature type="binding site" evidence="9">
    <location>
        <position position="248"/>
    </location>
    <ligand>
        <name>Ca(2+)</name>
        <dbReference type="ChEBI" id="CHEBI:29108"/>
        <label>1</label>
    </ligand>
</feature>
<feature type="binding site" evidence="9">
    <location>
        <position position="218"/>
    </location>
    <ligand>
        <name>Zn(2+)</name>
        <dbReference type="ChEBI" id="CHEBI:29105"/>
        <label>1</label>
    </ligand>
</feature>
<dbReference type="GO" id="GO:0031012">
    <property type="term" value="C:extracellular matrix"/>
    <property type="evidence" value="ECO:0007669"/>
    <property type="project" value="InterPro"/>
</dbReference>
<comment type="cofactor">
    <cofactor evidence="9">
        <name>Ca(2+)</name>
        <dbReference type="ChEBI" id="CHEBI:29108"/>
    </cofactor>
    <text evidence="9">Can bind about 5 Ca(2+) ions per subunit.</text>
</comment>
<accession>A0A8S1APL0</accession>
<keyword evidence="3 8" id="KW-0479">Metal-binding</keyword>
<keyword evidence="6" id="KW-0482">Metalloprotease</keyword>
<dbReference type="GO" id="GO:0030198">
    <property type="term" value="P:extracellular matrix organization"/>
    <property type="evidence" value="ECO:0007669"/>
    <property type="project" value="TreeGrafter"/>
</dbReference>
<keyword evidence="5 8" id="KW-0862">Zinc</keyword>
<feature type="binding site" description="in inhibited form" evidence="9">
    <location>
        <position position="134"/>
    </location>
    <ligand>
        <name>Zn(2+)</name>
        <dbReference type="ChEBI" id="CHEBI:29105"/>
        <label>2</label>
        <note>catalytic</note>
    </ligand>
</feature>
<dbReference type="SUPFAM" id="SSF55486">
    <property type="entry name" value="Metalloproteases ('zincins'), catalytic domain"/>
    <property type="match status" value="1"/>
</dbReference>
<dbReference type="GO" id="GO:0008270">
    <property type="term" value="F:zinc ion binding"/>
    <property type="evidence" value="ECO:0007669"/>
    <property type="project" value="InterPro"/>
</dbReference>
<feature type="binding site" evidence="9">
    <location>
        <position position="243"/>
    </location>
    <ligand>
        <name>Zn(2+)</name>
        <dbReference type="ChEBI" id="CHEBI:29105"/>
        <label>1</label>
    </ligand>
</feature>
<dbReference type="InterPro" id="IPR036375">
    <property type="entry name" value="Hemopexin-like_dom_sf"/>
</dbReference>
<dbReference type="InterPro" id="IPR002477">
    <property type="entry name" value="Peptidoglycan-bd-like"/>
</dbReference>
<evidence type="ECO:0000256" key="3">
    <source>
        <dbReference type="ARBA" id="ARBA00022723"/>
    </source>
</evidence>
<comment type="caution">
    <text evidence="13">The sequence shown here is derived from an EMBL/GenBank/DDBJ whole genome shotgun (WGS) entry which is preliminary data.</text>
</comment>
<feature type="binding site" evidence="9">
    <location>
        <position position="248"/>
    </location>
    <ligand>
        <name>Ca(2+)</name>
        <dbReference type="ChEBI" id="CHEBI:29108"/>
        <label>3</label>
    </ligand>
</feature>
<dbReference type="GO" id="GO:0005615">
    <property type="term" value="C:extracellular space"/>
    <property type="evidence" value="ECO:0007669"/>
    <property type="project" value="TreeGrafter"/>
</dbReference>
<feature type="binding site" evidence="9">
    <location>
        <position position="245"/>
    </location>
    <ligand>
        <name>Ca(2+)</name>
        <dbReference type="ChEBI" id="CHEBI:29108"/>
        <label>3</label>
    </ligand>
</feature>
<feature type="active site" evidence="7">
    <location>
        <position position="271"/>
    </location>
</feature>
<feature type="compositionally biased region" description="Acidic residues" evidence="11">
    <location>
        <begin position="316"/>
        <end position="326"/>
    </location>
</feature>
<dbReference type="Gene3D" id="2.110.10.10">
    <property type="entry name" value="Hemopexin-like domain"/>
    <property type="match status" value="1"/>
</dbReference>
<sequence length="562" mass="64430">MEDTSLPVKANNQITTILFTICSQRSRQYKTKLSPIFPSVAMSSKCLVCLLTVFCLALVSCKTIYLEMSPPTDEETAFLKKYGYLREFKVPGSDAGYSLNDISEALKKMQAFAGLLETGMLDAETKQLFKKRRCGVRDIEPKNTHAARRRRYVLQQGWTKRSISYRVKNGSSTLDKARVEELIAEGLAVWAPHGKLQFHKKEGEGRADIEVSFAAGSHGDGFPFDGPGRVVAHAFPPPHGAMHFDDDEIWGDNPEEDDDDVTDFFAVAVHEIGHALGMAHSNVKTSVMYPYYQVPIERLYTDDILGMQELYLNEKQEEEEKPEEITESPTVSRSSLVPGFTMPNSEDADENYIPDLCMANYDTLQVLQGKIFVFEEEWVWVLRDKHKIEEGYPKLFIDVFRGLPADVTMIKTIYEKQNGNIVIFSEHNLFEFDPSFQIIRSGFISEYQIPDDVSELTSVFVSNYNNKTYLLEEERFWRFDETNMTMDAGYPKDMSAWRNVPYPVNAAIVWKGDTFFFQGPRYWRFDNTLVEAHRYYPLPTAPIWFKCEATPEMTRYITNDGP</sequence>
<feature type="binding site" evidence="9">
    <location>
        <position position="220"/>
    </location>
    <ligand>
        <name>Zn(2+)</name>
        <dbReference type="ChEBI" id="CHEBI:29105"/>
        <label>1</label>
    </ligand>
</feature>
<dbReference type="InterPro" id="IPR001818">
    <property type="entry name" value="Pept_M10_metallopeptidase"/>
</dbReference>
<evidence type="ECO:0000313" key="13">
    <source>
        <dbReference type="EMBL" id="CAB3252029.1"/>
    </source>
</evidence>
<dbReference type="CDD" id="cd04278">
    <property type="entry name" value="ZnMc_MMP"/>
    <property type="match status" value="1"/>
</dbReference>
<feature type="repeat" description="Hemopexin" evidence="10">
    <location>
        <begin position="354"/>
        <end position="403"/>
    </location>
</feature>
<dbReference type="Gene3D" id="3.40.390.10">
    <property type="entry name" value="Collagenase (Catalytic Domain)"/>
    <property type="match status" value="1"/>
</dbReference>
<dbReference type="InterPro" id="IPR021190">
    <property type="entry name" value="Pept_M10A"/>
</dbReference>
<feature type="binding site" evidence="8">
    <location>
        <position position="270"/>
    </location>
    <ligand>
        <name>Zn(2+)</name>
        <dbReference type="ChEBI" id="CHEBI:29105"/>
        <label>2</label>
        <note>catalytic</note>
    </ligand>
</feature>
<feature type="binding site" evidence="9">
    <location>
        <position position="288"/>
    </location>
    <ligand>
        <name>Zn(2+)</name>
        <dbReference type="ChEBI" id="CHEBI:29105"/>
        <label>2</label>
        <note>catalytic</note>
    </ligand>
</feature>
<dbReference type="GO" id="GO:0006508">
    <property type="term" value="P:proteolysis"/>
    <property type="evidence" value="ECO:0007669"/>
    <property type="project" value="UniProtKB-KW"/>
</dbReference>
<feature type="binding site" evidence="9">
    <location>
        <position position="362"/>
    </location>
    <ligand>
        <name>Ca(2+)</name>
        <dbReference type="ChEBI" id="CHEBI:29108"/>
        <label>4</label>
    </ligand>
</feature>
<dbReference type="InterPro" id="IPR024079">
    <property type="entry name" value="MetalloPept_cat_dom_sf"/>
</dbReference>